<evidence type="ECO:0000313" key="3">
    <source>
        <dbReference type="Proteomes" id="UP000235659"/>
    </source>
</evidence>
<dbReference type="Proteomes" id="UP000235659">
    <property type="component" value="Unassembled WGS sequence"/>
</dbReference>
<sequence>MPRAFASVRIVFVRFVPVLTGSFVFRFVFFVFFAQGTGARRMRYRIAALSLKLAGKLKREI</sequence>
<organism evidence="2 3">
    <name type="scientific">Paraburkholderia rhynchosiae</name>
    <dbReference type="NCBI Taxonomy" id="487049"/>
    <lineage>
        <taxon>Bacteria</taxon>
        <taxon>Pseudomonadati</taxon>
        <taxon>Pseudomonadota</taxon>
        <taxon>Betaproteobacteria</taxon>
        <taxon>Burkholderiales</taxon>
        <taxon>Burkholderiaceae</taxon>
        <taxon>Paraburkholderia</taxon>
    </lineage>
</organism>
<dbReference type="EMBL" id="PNXY01000024">
    <property type="protein sequence ID" value="PMS26432.1"/>
    <property type="molecule type" value="Genomic_DNA"/>
</dbReference>
<evidence type="ECO:0000313" key="2">
    <source>
        <dbReference type="EMBL" id="PMS26432.1"/>
    </source>
</evidence>
<keyword evidence="1" id="KW-0812">Transmembrane</keyword>
<feature type="transmembrane region" description="Helical" evidence="1">
    <location>
        <begin position="12"/>
        <end position="34"/>
    </location>
</feature>
<proteinExistence type="predicted"/>
<keyword evidence="1" id="KW-0472">Membrane</keyword>
<gene>
    <name evidence="2" type="ORF">C0Z16_26965</name>
</gene>
<evidence type="ECO:0008006" key="4">
    <source>
        <dbReference type="Google" id="ProtNLM"/>
    </source>
</evidence>
<reference evidence="2 3" key="1">
    <citation type="submission" date="2018-01" db="EMBL/GenBank/DDBJ databases">
        <title>Whole genome analyses suggest that Burkholderia sensu lato contains two further novel genera in the rhizoxinica-symbiotica group Mycetohabitans gen. nov., and Trinickia gen. nov.: implications for the evolution of diazotrophy and nodulation in the Burkholderiaceae.</title>
        <authorList>
            <person name="Estrada-de los Santos P."/>
            <person name="Palmer M."/>
            <person name="Chavez-Ramirez B."/>
            <person name="Beukes C."/>
            <person name="Steenkamp E.T."/>
            <person name="Hirsch A.M."/>
            <person name="Manyaka P."/>
            <person name="Maluk M."/>
            <person name="Lafos M."/>
            <person name="Crook M."/>
            <person name="Gross E."/>
            <person name="Simon M.F."/>
            <person name="Bueno dos Reis Junior F."/>
            <person name="Poole P.S."/>
            <person name="Venter S.N."/>
            <person name="James E.K."/>
        </authorList>
    </citation>
    <scope>NUCLEOTIDE SEQUENCE [LARGE SCALE GENOMIC DNA]</scope>
    <source>
        <strain evidence="2 3">WSM 3937</strain>
    </source>
</reference>
<evidence type="ECO:0000256" key="1">
    <source>
        <dbReference type="SAM" id="Phobius"/>
    </source>
</evidence>
<protein>
    <recommendedName>
        <fullName evidence="4">Secreted protein</fullName>
    </recommendedName>
</protein>
<name>A0ABX4V1M8_9BURK</name>
<keyword evidence="3" id="KW-1185">Reference proteome</keyword>
<accession>A0ABX4V1M8</accession>
<comment type="caution">
    <text evidence="2">The sequence shown here is derived from an EMBL/GenBank/DDBJ whole genome shotgun (WGS) entry which is preliminary data.</text>
</comment>
<keyword evidence="1" id="KW-1133">Transmembrane helix</keyword>